<dbReference type="EMBL" id="BRXS01000001">
    <property type="protein sequence ID" value="GLC23574.1"/>
    <property type="molecule type" value="Genomic_DNA"/>
</dbReference>
<dbReference type="AlphaFoldDB" id="A0AA37PZI7"/>
<keyword evidence="3" id="KW-1185">Reference proteome</keyword>
<dbReference type="Proteomes" id="UP001161325">
    <property type="component" value="Unassembled WGS sequence"/>
</dbReference>
<accession>A0AA37PZI7</accession>
<gene>
    <name evidence="2" type="ORF">rosag_00870</name>
</gene>
<organism evidence="2 3">
    <name type="scientific">Roseisolibacter agri</name>
    <dbReference type="NCBI Taxonomy" id="2014610"/>
    <lineage>
        <taxon>Bacteria</taxon>
        <taxon>Pseudomonadati</taxon>
        <taxon>Gemmatimonadota</taxon>
        <taxon>Gemmatimonadia</taxon>
        <taxon>Gemmatimonadales</taxon>
        <taxon>Gemmatimonadaceae</taxon>
        <taxon>Roseisolibacter</taxon>
    </lineage>
</organism>
<proteinExistence type="predicted"/>
<evidence type="ECO:0000313" key="3">
    <source>
        <dbReference type="Proteomes" id="UP001161325"/>
    </source>
</evidence>
<name>A0AA37PZI7_9BACT</name>
<reference evidence="2" key="1">
    <citation type="submission" date="2022-08" db="EMBL/GenBank/DDBJ databases">
        <title>Draft genome sequencing of Roseisolibacter agri AW1220.</title>
        <authorList>
            <person name="Tobiishi Y."/>
            <person name="Tonouchi A."/>
        </authorList>
    </citation>
    <scope>NUCLEOTIDE SEQUENCE</scope>
    <source>
        <strain evidence="2">AW1220</strain>
    </source>
</reference>
<feature type="region of interest" description="Disordered" evidence="1">
    <location>
        <begin position="584"/>
        <end position="614"/>
    </location>
</feature>
<dbReference type="SUPFAM" id="SSF63829">
    <property type="entry name" value="Calcium-dependent phosphotriesterase"/>
    <property type="match status" value="1"/>
</dbReference>
<sequence>MAAPNVAAQLTLTVLDAGPAIRSWVASRAGMLGDTLVRGTVYGVWANTASNVFAVASPGTDIGEIWRYDGTRWALARASSGVVLYDIGGSGPSDVYAVGARGTVLRFDGSAWSTITTGSTSTLRGVFVAGPRLAFAVGDSGAVFRIDATGATRLNAGTTAHFKSIWASGAANVYVGGDSSLVLRFDGTSWRRIVAPATDFFNGLWGTATGPVYAASNNPRVYQVQTGTAVAQLGTFGTGFNDIAGSAANDIYAVGFGIARFDGTTWSTVTTPYPGVLFQSVTAVGDAVFVGGTDGLVLGRNGGGTWTPTNARVSWFGAAPIGASSALLVGSFGSSCRWDGATCTAVPTGVGRVLAGAWGDGAGNAIAVGDDVILQYGAGAWRSPIRSVGTLLGVHGTSASSALAVGDRIFRLAGTSWTEMTKPTANRLNAVWSASPTHARAVGANGTLLRLEGTVWRTESLLGRTEDLLTIWGADSANVFVGARAGAIYRFDGTAWTAQATTSQCNVWTLWGASATDVYAGTSCGEVLHYDGQAWTTQTRGPAGLWAIVGLPGGGAVGAGDNFLVLRGSPTASVFTATDGGTRGIRWSPRAARSRGEASAPPSHAPRSIAQPSR</sequence>
<evidence type="ECO:0000313" key="2">
    <source>
        <dbReference type="EMBL" id="GLC23574.1"/>
    </source>
</evidence>
<comment type="caution">
    <text evidence="2">The sequence shown here is derived from an EMBL/GenBank/DDBJ whole genome shotgun (WGS) entry which is preliminary data.</text>
</comment>
<protein>
    <submittedName>
        <fullName evidence="2">Uncharacterized protein</fullName>
    </submittedName>
</protein>
<evidence type="ECO:0000256" key="1">
    <source>
        <dbReference type="SAM" id="MobiDB-lite"/>
    </source>
</evidence>